<keyword evidence="3" id="KW-1185">Reference proteome</keyword>
<reference evidence="2 3" key="1">
    <citation type="submission" date="2019-07" db="EMBL/GenBank/DDBJ databases">
        <title>Draft genome for Streptomyces benahoarensis MZ03-48.</title>
        <authorList>
            <person name="Gonzalez-Pimentel J.L."/>
        </authorList>
    </citation>
    <scope>NUCLEOTIDE SEQUENCE [LARGE SCALE GENOMIC DNA]</scope>
    <source>
        <strain evidence="2 3">MZ03-48</strain>
    </source>
</reference>
<accession>A0A553ZN61</accession>
<protein>
    <submittedName>
        <fullName evidence="2">Thioester reductase</fullName>
    </submittedName>
</protein>
<dbReference type="AlphaFoldDB" id="A0A553ZN61"/>
<evidence type="ECO:0000259" key="1">
    <source>
        <dbReference type="Pfam" id="PF00975"/>
    </source>
</evidence>
<dbReference type="RefSeq" id="WP_143941775.1">
    <property type="nucleotide sequence ID" value="NZ_VKLS01000051.1"/>
</dbReference>
<gene>
    <name evidence="2" type="ORF">FNZ23_07320</name>
</gene>
<sequence>MTDLANRVSGLSDTKRLALLRLLAEKNAEARLLELTGSHLKVLREGSPRLFFFPATEGSVGYMSGYLPHVPAPWGVYACQSPGLDGDQSPTTTVEEIAARGIEEIRRVQPEGPYFLAGNCMGGLPAFEAARQLEAAGEEVPLVLHLMPTFARAWRELPEAESLQTRALHDYGFIIERLLGHPVELPLERIAAAPEGERTDILVDFLAAQPGLGSVDPGVLRHRIAVYQANLGAMFAYRPADGPKGRLHVLAVGEGARRENVVDPGSPYAKALDAMDPERVEIEKIDAEASTLFDCAEPHMSRVGVALRAAVERAGR</sequence>
<dbReference type="Proteomes" id="UP000320888">
    <property type="component" value="Unassembled WGS sequence"/>
</dbReference>
<organism evidence="2 3">
    <name type="scientific">Streptomyces benahoarensis</name>
    <dbReference type="NCBI Taxonomy" id="2595054"/>
    <lineage>
        <taxon>Bacteria</taxon>
        <taxon>Bacillati</taxon>
        <taxon>Actinomycetota</taxon>
        <taxon>Actinomycetes</taxon>
        <taxon>Kitasatosporales</taxon>
        <taxon>Streptomycetaceae</taxon>
        <taxon>Streptomyces</taxon>
    </lineage>
</organism>
<evidence type="ECO:0000313" key="2">
    <source>
        <dbReference type="EMBL" id="TSB42908.1"/>
    </source>
</evidence>
<dbReference type="InterPro" id="IPR001031">
    <property type="entry name" value="Thioesterase"/>
</dbReference>
<proteinExistence type="predicted"/>
<dbReference type="SUPFAM" id="SSF53474">
    <property type="entry name" value="alpha/beta-Hydrolases"/>
    <property type="match status" value="1"/>
</dbReference>
<dbReference type="Gene3D" id="3.40.50.1820">
    <property type="entry name" value="alpha/beta hydrolase"/>
    <property type="match status" value="1"/>
</dbReference>
<dbReference type="Pfam" id="PF00975">
    <property type="entry name" value="Thioesterase"/>
    <property type="match status" value="1"/>
</dbReference>
<feature type="domain" description="Thioesterase" evidence="1">
    <location>
        <begin position="49"/>
        <end position="143"/>
    </location>
</feature>
<comment type="caution">
    <text evidence="2">The sequence shown here is derived from an EMBL/GenBank/DDBJ whole genome shotgun (WGS) entry which is preliminary data.</text>
</comment>
<dbReference type="EMBL" id="VKLS01000051">
    <property type="protein sequence ID" value="TSB42908.1"/>
    <property type="molecule type" value="Genomic_DNA"/>
</dbReference>
<dbReference type="OrthoDB" id="2472181at2"/>
<dbReference type="InterPro" id="IPR029058">
    <property type="entry name" value="AB_hydrolase_fold"/>
</dbReference>
<name>A0A553ZN61_9ACTN</name>
<evidence type="ECO:0000313" key="3">
    <source>
        <dbReference type="Proteomes" id="UP000320888"/>
    </source>
</evidence>